<evidence type="ECO:0000313" key="3">
    <source>
        <dbReference type="Proteomes" id="UP000190198"/>
    </source>
</evidence>
<dbReference type="OrthoDB" id="441225at2"/>
<dbReference type="Proteomes" id="UP000190198">
    <property type="component" value="Unassembled WGS sequence"/>
</dbReference>
<dbReference type="AlphaFoldDB" id="A0A1T2KWX4"/>
<protein>
    <submittedName>
        <fullName evidence="2">Uncharacterized protein</fullName>
    </submittedName>
</protein>
<accession>A0A1T2KWX4</accession>
<keyword evidence="1" id="KW-1133">Transmembrane helix</keyword>
<proteinExistence type="predicted"/>
<keyword evidence="3" id="KW-1185">Reference proteome</keyword>
<reference evidence="2 3" key="1">
    <citation type="submission" date="2016-11" db="EMBL/GenBank/DDBJ databases">
        <title>Mixed transmission modes and dynamic genome evolution in an obligate animal-bacterial symbiosis.</title>
        <authorList>
            <person name="Russell S.L."/>
            <person name="Corbett-Detig R.B."/>
            <person name="Cavanaugh C.M."/>
        </authorList>
    </citation>
    <scope>NUCLEOTIDE SEQUENCE [LARGE SCALE GENOMIC DNA]</scope>
    <source>
        <strain evidence="2">Sp-SM6</strain>
    </source>
</reference>
<keyword evidence="1" id="KW-0472">Membrane</keyword>
<name>A0A1T2KWX4_9GAMM</name>
<evidence type="ECO:0000313" key="2">
    <source>
        <dbReference type="EMBL" id="OOZ37357.1"/>
    </source>
</evidence>
<comment type="caution">
    <text evidence="2">The sequence shown here is derived from an EMBL/GenBank/DDBJ whole genome shotgun (WGS) entry which is preliminary data.</text>
</comment>
<feature type="transmembrane region" description="Helical" evidence="1">
    <location>
        <begin position="21"/>
        <end position="40"/>
    </location>
</feature>
<keyword evidence="1" id="KW-0812">Transmembrane</keyword>
<evidence type="ECO:0000256" key="1">
    <source>
        <dbReference type="SAM" id="Phobius"/>
    </source>
</evidence>
<organism evidence="2 3">
    <name type="scientific">Solemya elarraichensis gill symbiont</name>
    <dbReference type="NCBI Taxonomy" id="1918949"/>
    <lineage>
        <taxon>Bacteria</taxon>
        <taxon>Pseudomonadati</taxon>
        <taxon>Pseudomonadota</taxon>
        <taxon>Gammaproteobacteria</taxon>
        <taxon>sulfur-oxidizing symbionts</taxon>
    </lineage>
</organism>
<gene>
    <name evidence="2" type="ORF">BOW52_10235</name>
</gene>
<sequence>MLKQFISKTLLIHQNEQREAFYFLSLFILIGLAMGFGKGITETLFLTRFGIEFLPTMFMLTALAARQGERIEGA</sequence>
<dbReference type="EMBL" id="MPRK01000284">
    <property type="protein sequence ID" value="OOZ37357.1"/>
    <property type="molecule type" value="Genomic_DNA"/>
</dbReference>
<feature type="transmembrane region" description="Helical" evidence="1">
    <location>
        <begin position="46"/>
        <end position="65"/>
    </location>
</feature>